<dbReference type="PROSITE" id="PS51465">
    <property type="entry name" value="KAZAL_2"/>
    <property type="match status" value="3"/>
</dbReference>
<dbReference type="PANTHER" id="PTHR10913">
    <property type="entry name" value="FOLLISTATIN-RELATED"/>
    <property type="match status" value="1"/>
</dbReference>
<evidence type="ECO:0000256" key="4">
    <source>
        <dbReference type="SAM" id="MobiDB-lite"/>
    </source>
</evidence>
<dbReference type="RefSeq" id="XP_013419396.1">
    <property type="nucleotide sequence ID" value="XM_013563942.1"/>
</dbReference>
<dbReference type="SUPFAM" id="SSF100895">
    <property type="entry name" value="Kazal-type serine protease inhibitors"/>
    <property type="match status" value="3"/>
</dbReference>
<dbReference type="InterPro" id="IPR050653">
    <property type="entry name" value="Prot_Inhib_GrowthFact_Antg"/>
</dbReference>
<evidence type="ECO:0000256" key="1">
    <source>
        <dbReference type="ARBA" id="ARBA00022690"/>
    </source>
</evidence>
<organism evidence="7 8">
    <name type="scientific">Lingula anatina</name>
    <name type="common">Brachiopod</name>
    <name type="synonym">Lingula unguis</name>
    <dbReference type="NCBI Taxonomy" id="7574"/>
    <lineage>
        <taxon>Eukaryota</taxon>
        <taxon>Metazoa</taxon>
        <taxon>Spiralia</taxon>
        <taxon>Lophotrochozoa</taxon>
        <taxon>Brachiopoda</taxon>
        <taxon>Linguliformea</taxon>
        <taxon>Lingulata</taxon>
        <taxon>Lingulida</taxon>
        <taxon>Linguloidea</taxon>
        <taxon>Lingulidae</taxon>
        <taxon>Lingula</taxon>
    </lineage>
</organism>
<dbReference type="InParanoid" id="A0A1S3KAV8"/>
<feature type="chain" id="PRO_5010189815" evidence="5">
    <location>
        <begin position="19"/>
        <end position="231"/>
    </location>
</feature>
<dbReference type="GO" id="GO:0005576">
    <property type="term" value="C:extracellular region"/>
    <property type="evidence" value="ECO:0007669"/>
    <property type="project" value="TreeGrafter"/>
</dbReference>
<dbReference type="Pfam" id="PF00050">
    <property type="entry name" value="Kazal_1"/>
    <property type="match status" value="3"/>
</dbReference>
<feature type="region of interest" description="Disordered" evidence="4">
    <location>
        <begin position="72"/>
        <end position="106"/>
    </location>
</feature>
<gene>
    <name evidence="8" type="primary">LOC106180074</name>
</gene>
<feature type="domain" description="Kazal-like" evidence="6">
    <location>
        <begin position="18"/>
        <end position="74"/>
    </location>
</feature>
<feature type="domain" description="Kazal-like" evidence="6">
    <location>
        <begin position="114"/>
        <end position="172"/>
    </location>
</feature>
<dbReference type="PANTHER" id="PTHR10913:SF45">
    <property type="entry name" value="FOLLISTATIN, ISOFORM A-RELATED"/>
    <property type="match status" value="1"/>
</dbReference>
<dbReference type="GeneID" id="106180074"/>
<dbReference type="AlphaFoldDB" id="A0A1S3KAV8"/>
<dbReference type="OMA" id="LCGSDNT"/>
<accession>A0A1S3KAV8</accession>
<feature type="compositionally biased region" description="Polar residues" evidence="4">
    <location>
        <begin position="90"/>
        <end position="106"/>
    </location>
</feature>
<dbReference type="KEGG" id="lak:106180074"/>
<keyword evidence="5" id="KW-0732">Signal</keyword>
<feature type="domain" description="Kazal-like" evidence="6">
    <location>
        <begin position="176"/>
        <end position="231"/>
    </location>
</feature>
<dbReference type="Gene3D" id="3.30.60.30">
    <property type="match status" value="3"/>
</dbReference>
<name>A0A1S3KAV8_LINAN</name>
<feature type="signal peptide" evidence="5">
    <location>
        <begin position="1"/>
        <end position="18"/>
    </location>
</feature>
<dbReference type="InterPro" id="IPR002350">
    <property type="entry name" value="Kazal_dom"/>
</dbReference>
<evidence type="ECO:0000256" key="2">
    <source>
        <dbReference type="ARBA" id="ARBA00022900"/>
    </source>
</evidence>
<dbReference type="OrthoDB" id="126772at2759"/>
<sequence length="231" mass="24643">MNYFIAVVICICVTHITAQDVSKCDQVCTDSYKPVCASDGQTYDNDCELQISTCMFKILENKDVVKVSNGPCKGASPEPPKSTVPATKIPASTKTPSWGTTPKVQWTSPKPTGNELLAKCLSIDCMSIYSPICGTDGKTYSSHCHLAVQLCIGVAMGRFEKVSVAHRGICGTQSTTPTPIDCNNLTTCSSYYAPLCGSNGITYRNVCLYQQAYCQAKNAGTSLSLAGVGEC</sequence>
<reference evidence="8" key="1">
    <citation type="submission" date="2025-08" db="UniProtKB">
        <authorList>
            <consortium name="RefSeq"/>
        </authorList>
    </citation>
    <scope>IDENTIFICATION</scope>
    <source>
        <tissue evidence="8">Gonads</tissue>
    </source>
</reference>
<dbReference type="InterPro" id="IPR036058">
    <property type="entry name" value="Kazal_dom_sf"/>
</dbReference>
<dbReference type="CDD" id="cd00104">
    <property type="entry name" value="KAZAL_FS"/>
    <property type="match status" value="3"/>
</dbReference>
<dbReference type="SMART" id="SM00280">
    <property type="entry name" value="KAZAL"/>
    <property type="match status" value="3"/>
</dbReference>
<proteinExistence type="predicted"/>
<evidence type="ECO:0000259" key="6">
    <source>
        <dbReference type="PROSITE" id="PS51465"/>
    </source>
</evidence>
<evidence type="ECO:0000256" key="5">
    <source>
        <dbReference type="SAM" id="SignalP"/>
    </source>
</evidence>
<evidence type="ECO:0000313" key="7">
    <source>
        <dbReference type="Proteomes" id="UP000085678"/>
    </source>
</evidence>
<dbReference type="Proteomes" id="UP000085678">
    <property type="component" value="Unplaced"/>
</dbReference>
<keyword evidence="2" id="KW-0722">Serine protease inhibitor</keyword>
<keyword evidence="1" id="KW-0646">Protease inhibitor</keyword>
<keyword evidence="3" id="KW-1015">Disulfide bond</keyword>
<protein>
    <submittedName>
        <fullName evidence="8">Agrin</fullName>
    </submittedName>
</protein>
<keyword evidence="7" id="KW-1185">Reference proteome</keyword>
<evidence type="ECO:0000313" key="8">
    <source>
        <dbReference type="RefSeq" id="XP_013419396.1"/>
    </source>
</evidence>
<dbReference type="GO" id="GO:0004867">
    <property type="term" value="F:serine-type endopeptidase inhibitor activity"/>
    <property type="evidence" value="ECO:0007669"/>
    <property type="project" value="UniProtKB-KW"/>
</dbReference>
<evidence type="ECO:0000256" key="3">
    <source>
        <dbReference type="ARBA" id="ARBA00023157"/>
    </source>
</evidence>